<dbReference type="Proteomes" id="UP000256345">
    <property type="component" value="Unassembled WGS sequence"/>
</dbReference>
<dbReference type="SUPFAM" id="SSF50965">
    <property type="entry name" value="Galactose oxidase, central domain"/>
    <property type="match status" value="2"/>
</dbReference>
<proteinExistence type="predicted"/>
<dbReference type="Gene3D" id="2.120.10.80">
    <property type="entry name" value="Kelch-type beta propeller"/>
    <property type="match status" value="1"/>
</dbReference>
<evidence type="ECO:0000313" key="2">
    <source>
        <dbReference type="EMBL" id="AKI99400.1"/>
    </source>
</evidence>
<dbReference type="EMBL" id="QUMU01000009">
    <property type="protein sequence ID" value="REG28053.1"/>
    <property type="molecule type" value="Genomic_DNA"/>
</dbReference>
<evidence type="ECO:0000256" key="1">
    <source>
        <dbReference type="SAM" id="MobiDB-lite"/>
    </source>
</evidence>
<evidence type="ECO:0000313" key="4">
    <source>
        <dbReference type="Proteomes" id="UP000035579"/>
    </source>
</evidence>
<dbReference type="KEGG" id="age:AA314_01027"/>
<evidence type="ECO:0000313" key="5">
    <source>
        <dbReference type="Proteomes" id="UP000256345"/>
    </source>
</evidence>
<dbReference type="InterPro" id="IPR037293">
    <property type="entry name" value="Gal_Oxidase_central_sf"/>
</dbReference>
<dbReference type="PANTHER" id="PTHR46375:SF3">
    <property type="entry name" value="KELCH REPEAT AND BTB DOMAIN-CONTAINING PROTEIN 13"/>
    <property type="match status" value="1"/>
</dbReference>
<feature type="region of interest" description="Disordered" evidence="1">
    <location>
        <begin position="333"/>
        <end position="352"/>
    </location>
</feature>
<evidence type="ECO:0000313" key="3">
    <source>
        <dbReference type="EMBL" id="REG28053.1"/>
    </source>
</evidence>
<reference evidence="2 4" key="1">
    <citation type="submission" date="2015-05" db="EMBL/GenBank/DDBJ databases">
        <title>Genome assembly of Archangium gephyra DSM 2261.</title>
        <authorList>
            <person name="Sharma G."/>
            <person name="Subramanian S."/>
        </authorList>
    </citation>
    <scope>NUCLEOTIDE SEQUENCE [LARGE SCALE GENOMIC DNA]</scope>
    <source>
        <strain evidence="2 4">DSM 2261</strain>
    </source>
</reference>
<dbReference type="AlphaFoldDB" id="A0AAC8TCH9"/>
<dbReference type="InterPro" id="IPR011043">
    <property type="entry name" value="Gal_Oxase/kelch_b-propeller"/>
</dbReference>
<sequence>MWLDGFSLTPVPGGALFAGGGEWHRDGIGAVRRVSTLAVLWDSAKQGWVELPPLPHPREGHAAVALPDGRTLLIGGRDATSPEVASTLFWEPETRRFREGPSLLWGRAHPSAVVLPDGAVLVLGSDFDNDRARGTRAELLRPGASAWEPAGQTVRVFHPGPVCVSGERVVIAGGRDNGSGFAIIEGVHLAPPLDQGTEVWEPQGRSWRMAGPLTRPRDEAVGVTLSDGRVLVVGGWHEGTALATAEVWDPRTERWSPAGELAMARSSFALTALPDGRAAVSGGLVETFQATDSVEIWEPARGTWSPGPSLACGRAGHLLAPVGTGVFLVVGGSRSTGTGDPETSSEVWHSGS</sequence>
<dbReference type="InterPro" id="IPR052392">
    <property type="entry name" value="Kelch-BTB_domain-containing"/>
</dbReference>
<dbReference type="Pfam" id="PF01344">
    <property type="entry name" value="Kelch_1"/>
    <property type="match status" value="1"/>
</dbReference>
<gene>
    <name evidence="2" type="ORF">AA314_01027</name>
    <name evidence="3" type="ORF">ATI61_109397</name>
</gene>
<name>A0AAC8TCH9_9BACT</name>
<dbReference type="InterPro" id="IPR006652">
    <property type="entry name" value="Kelch_1"/>
</dbReference>
<dbReference type="PANTHER" id="PTHR46375">
    <property type="entry name" value="KELCH REPEAT AND BTB DOMAIN-CONTAINING PROTEIN 13-RELATED"/>
    <property type="match status" value="1"/>
</dbReference>
<organism evidence="2 4">
    <name type="scientific">Archangium gephyra</name>
    <dbReference type="NCBI Taxonomy" id="48"/>
    <lineage>
        <taxon>Bacteria</taxon>
        <taxon>Pseudomonadati</taxon>
        <taxon>Myxococcota</taxon>
        <taxon>Myxococcia</taxon>
        <taxon>Myxococcales</taxon>
        <taxon>Cystobacterineae</taxon>
        <taxon>Archangiaceae</taxon>
        <taxon>Archangium</taxon>
    </lineage>
</organism>
<dbReference type="SMART" id="SM00612">
    <property type="entry name" value="Kelch"/>
    <property type="match status" value="4"/>
</dbReference>
<reference evidence="3 5" key="2">
    <citation type="submission" date="2018-08" db="EMBL/GenBank/DDBJ databases">
        <title>Genomic Encyclopedia of Archaeal and Bacterial Type Strains, Phase II (KMG-II): from individual species to whole genera.</title>
        <authorList>
            <person name="Goeker M."/>
        </authorList>
    </citation>
    <scope>NUCLEOTIDE SEQUENCE [LARGE SCALE GENOMIC DNA]</scope>
    <source>
        <strain evidence="3 5">DSM 2261</strain>
    </source>
</reference>
<keyword evidence="5" id="KW-1185">Reference proteome</keyword>
<dbReference type="InterPro" id="IPR015915">
    <property type="entry name" value="Kelch-typ_b-propeller"/>
</dbReference>
<protein>
    <submittedName>
        <fullName evidence="2">Branched-chain amino acid ABC transporter, amino acid-binding protein</fullName>
    </submittedName>
    <submittedName>
        <fullName evidence="3">Kelch motif protein</fullName>
    </submittedName>
</protein>
<accession>A0AAC8TCH9</accession>
<dbReference type="EMBL" id="CP011509">
    <property type="protein sequence ID" value="AKI99400.1"/>
    <property type="molecule type" value="Genomic_DNA"/>
</dbReference>
<dbReference type="Gene3D" id="2.130.10.80">
    <property type="entry name" value="Galactose oxidase/kelch, beta-propeller"/>
    <property type="match status" value="1"/>
</dbReference>
<dbReference type="Proteomes" id="UP000035579">
    <property type="component" value="Chromosome"/>
</dbReference>